<feature type="region of interest" description="Disordered" evidence="1">
    <location>
        <begin position="340"/>
        <end position="377"/>
    </location>
</feature>
<name>A0A1R3JDS6_9ROSI</name>
<comment type="caution">
    <text evidence="3">The sequence shown here is derived from an EMBL/GenBank/DDBJ whole genome shotgun (WGS) entry which is preliminary data.</text>
</comment>
<dbReference type="PANTHER" id="PTHR46033">
    <property type="entry name" value="PROTEIN MAIN-LIKE 2"/>
    <property type="match status" value="1"/>
</dbReference>
<dbReference type="STRING" id="93759.A0A1R3JDS6"/>
<proteinExistence type="predicted"/>
<dbReference type="PANTHER" id="PTHR46033:SF80">
    <property type="entry name" value="PROTEIN MAIN-LIKE 2-LIKE"/>
    <property type="match status" value="1"/>
</dbReference>
<evidence type="ECO:0000259" key="2">
    <source>
        <dbReference type="Pfam" id="PF10536"/>
    </source>
</evidence>
<sequence length="654" mass="71839">MNNASTRRVPETRAATVPFFAKEMEAQKGYSRELLLICDKANGDDDADRTTKCPVHTSATSDHAKIWRSDSTSLYHLSNWTLEEDEVIPLSNPSVKKGLFKPVLKLQASHHQNDLKPPSFVTLGHRICRRVVCWDGFNSRGDFVASPGYWEWAELILGHNNQTLKQAGVYDSVMASLFVYDRDISMAEALCEAWCPATNTFLSSRGEASISLWDLKMLGGLPIIGEFYDEVVPSFEEIAGTSEPSRHMSSSTSIIPSSCQTLFRAYHLIRCRLAPDSLRHHRISILDWVSFWFRGRCRYNDPYDFITVRVKPLIEPADSEAKGIDDVTIVHQASEVSNSSQKKLTTVGNHVEQAASSHEPEKSLETLGSGQDSDMCHPRRLKRDVENSTEAAGILVVSHSSNPDSAQVKRKKLVTSSDGIKKVAHINSELFGASDSEDEDKIPIDALVRKNAKKGDVTHSRSEESVVDAGVVLNQVKKLSAKIGSISSSGHDTELTSANLSNKQVHANDVLLTSKVVNPHIAATNLPSTEVPVSSVYYPGIESLQGDPAPLKAIVDSYVGEVNALLHLESELGNRISQQVLDEKKSEAAKRLELAKSIDVVDKAKGEIVSSEKLMSELEATSAIADEDMASIEGLRGTVQTHRDSLVDRWNGGS</sequence>
<gene>
    <name evidence="3" type="ORF">COLO4_17167</name>
</gene>
<dbReference type="Pfam" id="PF10536">
    <property type="entry name" value="PMD"/>
    <property type="match status" value="1"/>
</dbReference>
<accession>A0A1R3JDS6</accession>
<dbReference type="OrthoDB" id="1642709at2759"/>
<evidence type="ECO:0000256" key="1">
    <source>
        <dbReference type="SAM" id="MobiDB-lite"/>
    </source>
</evidence>
<dbReference type="EMBL" id="AWUE01016309">
    <property type="protein sequence ID" value="OMO92978.1"/>
    <property type="molecule type" value="Genomic_DNA"/>
</dbReference>
<reference evidence="4" key="1">
    <citation type="submission" date="2013-09" db="EMBL/GenBank/DDBJ databases">
        <title>Corchorus olitorius genome sequencing.</title>
        <authorList>
            <person name="Alam M."/>
            <person name="Haque M.S."/>
            <person name="Islam M.S."/>
            <person name="Emdad E.M."/>
            <person name="Islam M.M."/>
            <person name="Ahmed B."/>
            <person name="Halim A."/>
            <person name="Hossen Q.M.M."/>
            <person name="Hossain M.Z."/>
            <person name="Ahmed R."/>
            <person name="Khan M.M."/>
            <person name="Islam R."/>
            <person name="Rashid M.M."/>
            <person name="Khan S.A."/>
            <person name="Rahman M.S."/>
            <person name="Alam M."/>
            <person name="Yahiya A.S."/>
            <person name="Khan M.S."/>
            <person name="Azam M.S."/>
            <person name="Haque T."/>
            <person name="Lashkar M.Z.H."/>
            <person name="Akhand A.I."/>
            <person name="Morshed G."/>
            <person name="Roy S."/>
            <person name="Uddin K.S."/>
            <person name="Rabeya T."/>
            <person name="Hossain A.S."/>
            <person name="Chowdhury A."/>
            <person name="Snigdha A.R."/>
            <person name="Mortoza M.S."/>
            <person name="Matin S.A."/>
            <person name="Hoque S.M.E."/>
            <person name="Islam M.K."/>
            <person name="Roy D.K."/>
            <person name="Haider R."/>
            <person name="Moosa M.M."/>
            <person name="Elias S.M."/>
            <person name="Hasan A.M."/>
            <person name="Jahan S."/>
            <person name="Shafiuddin M."/>
            <person name="Mahmood N."/>
            <person name="Shommy N.S."/>
        </authorList>
    </citation>
    <scope>NUCLEOTIDE SEQUENCE [LARGE SCALE GENOMIC DNA]</scope>
    <source>
        <strain evidence="4">cv. O-4</strain>
    </source>
</reference>
<feature type="domain" description="Aminotransferase-like plant mobile" evidence="2">
    <location>
        <begin position="168"/>
        <end position="226"/>
    </location>
</feature>
<dbReference type="Proteomes" id="UP000187203">
    <property type="component" value="Unassembled WGS sequence"/>
</dbReference>
<dbReference type="AlphaFoldDB" id="A0A1R3JDS6"/>
<dbReference type="GO" id="GO:0010073">
    <property type="term" value="P:meristem maintenance"/>
    <property type="evidence" value="ECO:0007669"/>
    <property type="project" value="InterPro"/>
</dbReference>
<keyword evidence="4" id="KW-1185">Reference proteome</keyword>
<dbReference type="InterPro" id="IPR044824">
    <property type="entry name" value="MAIN-like"/>
</dbReference>
<evidence type="ECO:0000313" key="3">
    <source>
        <dbReference type="EMBL" id="OMO92978.1"/>
    </source>
</evidence>
<evidence type="ECO:0000313" key="4">
    <source>
        <dbReference type="Proteomes" id="UP000187203"/>
    </source>
</evidence>
<dbReference type="InterPro" id="IPR019557">
    <property type="entry name" value="AminoTfrase-like_pln_mobile"/>
</dbReference>
<organism evidence="3 4">
    <name type="scientific">Corchorus olitorius</name>
    <dbReference type="NCBI Taxonomy" id="93759"/>
    <lineage>
        <taxon>Eukaryota</taxon>
        <taxon>Viridiplantae</taxon>
        <taxon>Streptophyta</taxon>
        <taxon>Embryophyta</taxon>
        <taxon>Tracheophyta</taxon>
        <taxon>Spermatophyta</taxon>
        <taxon>Magnoliopsida</taxon>
        <taxon>eudicotyledons</taxon>
        <taxon>Gunneridae</taxon>
        <taxon>Pentapetalae</taxon>
        <taxon>rosids</taxon>
        <taxon>malvids</taxon>
        <taxon>Malvales</taxon>
        <taxon>Malvaceae</taxon>
        <taxon>Grewioideae</taxon>
        <taxon>Apeibeae</taxon>
        <taxon>Corchorus</taxon>
    </lineage>
</organism>
<protein>
    <recommendedName>
        <fullName evidence="2">Aminotransferase-like plant mobile domain-containing protein</fullName>
    </recommendedName>
</protein>